<gene>
    <name evidence="1" type="ORF">FHS54_002603</name>
</gene>
<sequence>MMHAMDMNRRMLMQHLLALAGVSVLPGGAEALAAAVEGGTRQLNPAHYALLVAVADTIIPKTDTSGAVEVGAPQVVDAVLGSWASPARRAELTAALDRIDALGKASGGGGFASLSPAKRFELLAAHDAAALNPPAVVPVDSTTVLADPQQGKAEQKSSQSGSLIQGAQLADPAYAKLKELIVVAFYFSESALTHDLRYEHSPGEWKPSIPVTPDTRAEGGVALL</sequence>
<dbReference type="InterPro" id="IPR006311">
    <property type="entry name" value="TAT_signal"/>
</dbReference>
<keyword evidence="2" id="KW-1185">Reference proteome</keyword>
<dbReference type="Pfam" id="PF13618">
    <property type="entry name" value="Gluconate_2-dh3"/>
    <property type="match status" value="1"/>
</dbReference>
<organism evidence="1 2">
    <name type="scientific">Sphingobium vermicomposti</name>
    <dbReference type="NCBI Taxonomy" id="529005"/>
    <lineage>
        <taxon>Bacteria</taxon>
        <taxon>Pseudomonadati</taxon>
        <taxon>Pseudomonadota</taxon>
        <taxon>Alphaproteobacteria</taxon>
        <taxon>Sphingomonadales</taxon>
        <taxon>Sphingomonadaceae</taxon>
        <taxon>Sphingobium</taxon>
    </lineage>
</organism>
<dbReference type="AlphaFoldDB" id="A0A846MBV5"/>
<dbReference type="InterPro" id="IPR027056">
    <property type="entry name" value="Gluconate_2DH_su3"/>
</dbReference>
<dbReference type="EMBL" id="JAASQR010000003">
    <property type="protein sequence ID" value="NIJ17614.1"/>
    <property type="molecule type" value="Genomic_DNA"/>
</dbReference>
<evidence type="ECO:0000313" key="2">
    <source>
        <dbReference type="Proteomes" id="UP000576821"/>
    </source>
</evidence>
<evidence type="ECO:0000313" key="1">
    <source>
        <dbReference type="EMBL" id="NIJ17614.1"/>
    </source>
</evidence>
<protein>
    <recommendedName>
        <fullName evidence="3">Gluconate 2-dehydrogenase subunit 3 family protein</fullName>
    </recommendedName>
</protein>
<comment type="caution">
    <text evidence="1">The sequence shown here is derived from an EMBL/GenBank/DDBJ whole genome shotgun (WGS) entry which is preliminary data.</text>
</comment>
<dbReference type="Proteomes" id="UP000576821">
    <property type="component" value="Unassembled WGS sequence"/>
</dbReference>
<reference evidence="1 2" key="1">
    <citation type="submission" date="2020-03" db="EMBL/GenBank/DDBJ databases">
        <title>Genomic Encyclopedia of Type Strains, Phase IV (KMG-IV): sequencing the most valuable type-strain genomes for metagenomic binning, comparative biology and taxonomic classification.</title>
        <authorList>
            <person name="Goeker M."/>
        </authorList>
    </citation>
    <scope>NUCLEOTIDE SEQUENCE [LARGE SCALE GENOMIC DNA]</scope>
    <source>
        <strain evidence="1 2">DSM 21299</strain>
    </source>
</reference>
<evidence type="ECO:0008006" key="3">
    <source>
        <dbReference type="Google" id="ProtNLM"/>
    </source>
</evidence>
<accession>A0A846MBV5</accession>
<dbReference type="PROSITE" id="PS51318">
    <property type="entry name" value="TAT"/>
    <property type="match status" value="1"/>
</dbReference>
<name>A0A846MBV5_9SPHN</name>
<proteinExistence type="predicted"/>